<dbReference type="Proteomes" id="UP001147700">
    <property type="component" value="Unassembled WGS sequence"/>
</dbReference>
<evidence type="ECO:0000313" key="10">
    <source>
        <dbReference type="Proteomes" id="UP001147700"/>
    </source>
</evidence>
<dbReference type="PANTHER" id="PTHR30173:SF43">
    <property type="entry name" value="ECF RNA POLYMERASE SIGMA FACTOR SIGI-RELATED"/>
    <property type="match status" value="1"/>
</dbReference>
<dbReference type="InterPro" id="IPR013249">
    <property type="entry name" value="RNA_pol_sigma70_r4_t2"/>
</dbReference>
<dbReference type="RefSeq" id="WP_202956994.1">
    <property type="nucleotide sequence ID" value="NZ_JAPCID010000046.1"/>
</dbReference>
<dbReference type="InterPro" id="IPR037401">
    <property type="entry name" value="SnoaL-like"/>
</dbReference>
<keyword evidence="3" id="KW-0805">Transcription regulation</keyword>
<evidence type="ECO:0000256" key="2">
    <source>
        <dbReference type="ARBA" id="ARBA00011344"/>
    </source>
</evidence>
<dbReference type="Pfam" id="PF08281">
    <property type="entry name" value="Sigma70_r4_2"/>
    <property type="match status" value="1"/>
</dbReference>
<evidence type="ECO:0000259" key="7">
    <source>
        <dbReference type="Pfam" id="PF08281"/>
    </source>
</evidence>
<keyword evidence="10" id="KW-1185">Reference proteome</keyword>
<feature type="domain" description="SnoaL-like" evidence="8">
    <location>
        <begin position="176"/>
        <end position="257"/>
    </location>
</feature>
<protein>
    <submittedName>
        <fullName evidence="9">RNA polymerase sigma factor SigJ</fullName>
    </submittedName>
</protein>
<name>A0ABT4RQU0_9ACTN</name>
<dbReference type="NCBIfam" id="NF007214">
    <property type="entry name" value="PRK09636.1"/>
    <property type="match status" value="1"/>
</dbReference>
<dbReference type="InterPro" id="IPR014284">
    <property type="entry name" value="RNA_pol_sigma-70_dom"/>
</dbReference>
<evidence type="ECO:0000256" key="1">
    <source>
        <dbReference type="ARBA" id="ARBA00010641"/>
    </source>
</evidence>
<dbReference type="NCBIfam" id="TIGR02937">
    <property type="entry name" value="sigma70-ECF"/>
    <property type="match status" value="1"/>
</dbReference>
<dbReference type="SUPFAM" id="SSF54427">
    <property type="entry name" value="NTF2-like"/>
    <property type="match status" value="1"/>
</dbReference>
<organism evidence="9 10">
    <name type="scientific">Solirubrobacter deserti</name>
    <dbReference type="NCBI Taxonomy" id="2282478"/>
    <lineage>
        <taxon>Bacteria</taxon>
        <taxon>Bacillati</taxon>
        <taxon>Actinomycetota</taxon>
        <taxon>Thermoleophilia</taxon>
        <taxon>Solirubrobacterales</taxon>
        <taxon>Solirubrobacteraceae</taxon>
        <taxon>Solirubrobacter</taxon>
    </lineage>
</organism>
<proteinExistence type="inferred from homology"/>
<evidence type="ECO:0000256" key="3">
    <source>
        <dbReference type="ARBA" id="ARBA00023015"/>
    </source>
</evidence>
<feature type="domain" description="RNA polymerase sigma-70 region 2" evidence="6">
    <location>
        <begin position="8"/>
        <end position="70"/>
    </location>
</feature>
<dbReference type="EMBL" id="JAPCID010000046">
    <property type="protein sequence ID" value="MDA0140867.1"/>
    <property type="molecule type" value="Genomic_DNA"/>
</dbReference>
<sequence length="292" mass="32278">MTAAQRFAELRPRLVRIAYSELGDLSEAEDVVQEAWLRLERAGADSVCDLERWLTVVVARLALDALRSARARRETYVGPWLPEPLLSPDATEDPADRVTLDETVSYALLAVLEQLSPAERTAFVLHDVFDVPFDEVADVVGRTPQAVRQLASRARRHVEHQRPRFQPTRAEHDDAVRAFASAIAEGDLAELIAVLDPDVIWTTDGGGQATAARKPLRGADRVARAWMALRRKPAIAPEATPVAVNGHLGLTIAVTDGHAMVLSFVVERRRITRIDAVRNPDKVRHALARARP</sequence>
<dbReference type="Pfam" id="PF12680">
    <property type="entry name" value="SnoaL_2"/>
    <property type="match status" value="1"/>
</dbReference>
<dbReference type="InterPro" id="IPR007627">
    <property type="entry name" value="RNA_pol_sigma70_r2"/>
</dbReference>
<dbReference type="PANTHER" id="PTHR30173">
    <property type="entry name" value="SIGMA 19 FACTOR"/>
    <property type="match status" value="1"/>
</dbReference>
<dbReference type="SUPFAM" id="SSF88659">
    <property type="entry name" value="Sigma3 and sigma4 domains of RNA polymerase sigma factors"/>
    <property type="match status" value="1"/>
</dbReference>
<dbReference type="SUPFAM" id="SSF88946">
    <property type="entry name" value="Sigma2 domain of RNA polymerase sigma factors"/>
    <property type="match status" value="1"/>
</dbReference>
<dbReference type="Gene3D" id="1.10.1740.10">
    <property type="match status" value="1"/>
</dbReference>
<comment type="caution">
    <text evidence="9">The sequence shown here is derived from an EMBL/GenBank/DDBJ whole genome shotgun (WGS) entry which is preliminary data.</text>
</comment>
<dbReference type="InterPro" id="IPR052704">
    <property type="entry name" value="ECF_Sigma-70_Domain"/>
</dbReference>
<dbReference type="InterPro" id="IPR013325">
    <property type="entry name" value="RNA_pol_sigma_r2"/>
</dbReference>
<keyword evidence="4" id="KW-0731">Sigma factor</keyword>
<reference evidence="9" key="1">
    <citation type="submission" date="2022-10" db="EMBL/GenBank/DDBJ databases">
        <title>The WGS of Solirubrobacter sp. CPCC 204708.</title>
        <authorList>
            <person name="Jiang Z."/>
        </authorList>
    </citation>
    <scope>NUCLEOTIDE SEQUENCE</scope>
    <source>
        <strain evidence="9">CPCC 204708</strain>
    </source>
</reference>
<dbReference type="Pfam" id="PF04542">
    <property type="entry name" value="Sigma70_r2"/>
    <property type="match status" value="1"/>
</dbReference>
<dbReference type="InterPro" id="IPR032710">
    <property type="entry name" value="NTF2-like_dom_sf"/>
</dbReference>
<evidence type="ECO:0000259" key="6">
    <source>
        <dbReference type="Pfam" id="PF04542"/>
    </source>
</evidence>
<comment type="similarity">
    <text evidence="1">Belongs to the sigma-70 factor family. ECF subfamily.</text>
</comment>
<feature type="domain" description="RNA polymerase sigma factor 70 region 4 type 2" evidence="7">
    <location>
        <begin position="107"/>
        <end position="157"/>
    </location>
</feature>
<accession>A0ABT4RQU0</accession>
<keyword evidence="5" id="KW-0804">Transcription</keyword>
<dbReference type="InterPro" id="IPR013324">
    <property type="entry name" value="RNA_pol_sigma_r3/r4-like"/>
</dbReference>
<dbReference type="InterPro" id="IPR036388">
    <property type="entry name" value="WH-like_DNA-bd_sf"/>
</dbReference>
<evidence type="ECO:0000313" key="9">
    <source>
        <dbReference type="EMBL" id="MDA0140867.1"/>
    </source>
</evidence>
<evidence type="ECO:0000256" key="5">
    <source>
        <dbReference type="ARBA" id="ARBA00023163"/>
    </source>
</evidence>
<dbReference type="Gene3D" id="1.10.10.10">
    <property type="entry name" value="Winged helix-like DNA-binding domain superfamily/Winged helix DNA-binding domain"/>
    <property type="match status" value="1"/>
</dbReference>
<comment type="subunit">
    <text evidence="2">Interacts transiently with the RNA polymerase catalytic core formed by RpoA, RpoB, RpoC and RpoZ (2 alpha, 1 beta, 1 beta' and 1 omega subunit) to form the RNA polymerase holoenzyme that can initiate transcription.</text>
</comment>
<gene>
    <name evidence="9" type="primary">sigJ</name>
    <name evidence="9" type="ORF">OJ962_25450</name>
</gene>
<dbReference type="Gene3D" id="3.10.450.50">
    <property type="match status" value="1"/>
</dbReference>
<evidence type="ECO:0000259" key="8">
    <source>
        <dbReference type="Pfam" id="PF12680"/>
    </source>
</evidence>
<evidence type="ECO:0000256" key="4">
    <source>
        <dbReference type="ARBA" id="ARBA00023082"/>
    </source>
</evidence>